<dbReference type="STRING" id="4081.A0A3Q7FVP4"/>
<dbReference type="RefSeq" id="XP_004232332.1">
    <property type="nucleotide sequence ID" value="XM_004232284.5"/>
</dbReference>
<dbReference type="PaxDb" id="4081-Solyc02g086350.2.1"/>
<name>A0A3Q7FVP4_SOLLC</name>
<evidence type="ECO:0000256" key="1">
    <source>
        <dbReference type="ARBA" id="ARBA00005485"/>
    </source>
</evidence>
<feature type="coiled-coil region" evidence="3">
    <location>
        <begin position="55"/>
        <end position="103"/>
    </location>
</feature>
<dbReference type="PANTHER" id="PTHR32054:SF2">
    <property type="entry name" value="PROTEIN PLASTID MOVEMENT IMPAIRED 2"/>
    <property type="match status" value="1"/>
</dbReference>
<keyword evidence="2 3" id="KW-0175">Coiled coil</keyword>
<evidence type="ECO:0000256" key="2">
    <source>
        <dbReference type="ARBA" id="ARBA00023054"/>
    </source>
</evidence>
<dbReference type="KEGG" id="sly:101261382"/>
<gene>
    <name evidence="5" type="primary">LOC101261382</name>
</gene>
<evidence type="ECO:0000256" key="4">
    <source>
        <dbReference type="SAM" id="MobiDB-lite"/>
    </source>
</evidence>
<feature type="region of interest" description="Disordered" evidence="4">
    <location>
        <begin position="545"/>
        <end position="595"/>
    </location>
</feature>
<accession>A0A3Q7FVP4</accession>
<reference evidence="5" key="1">
    <citation type="journal article" date="2012" name="Nature">
        <title>The tomato genome sequence provides insights into fleshy fruit evolution.</title>
        <authorList>
            <consortium name="Tomato Genome Consortium"/>
        </authorList>
    </citation>
    <scope>NUCLEOTIDE SEQUENCE [LARGE SCALE GENOMIC DNA]</scope>
    <source>
        <strain evidence="5">cv. Heinz 1706</strain>
    </source>
</reference>
<dbReference type="GO" id="GO:0005829">
    <property type="term" value="C:cytosol"/>
    <property type="evidence" value="ECO:0000318"/>
    <property type="project" value="GO_Central"/>
</dbReference>
<dbReference type="PANTHER" id="PTHR32054">
    <property type="entry name" value="HEAVY CHAIN, PUTATIVE, EXPRESSED-RELATED-RELATED"/>
    <property type="match status" value="1"/>
</dbReference>
<feature type="compositionally biased region" description="Polar residues" evidence="4">
    <location>
        <begin position="551"/>
        <end position="565"/>
    </location>
</feature>
<evidence type="ECO:0000313" key="6">
    <source>
        <dbReference type="Proteomes" id="UP000004994"/>
    </source>
</evidence>
<proteinExistence type="inferred from homology"/>
<dbReference type="GO" id="GO:0009904">
    <property type="term" value="P:chloroplast accumulation movement"/>
    <property type="evidence" value="ECO:0000318"/>
    <property type="project" value="GO_Central"/>
</dbReference>
<dbReference type="FunCoup" id="A0A3Q7FVP4">
    <property type="interactions" value="564"/>
</dbReference>
<organism evidence="5">
    <name type="scientific">Solanum lycopersicum</name>
    <name type="common">Tomato</name>
    <name type="synonym">Lycopersicon esculentum</name>
    <dbReference type="NCBI Taxonomy" id="4081"/>
    <lineage>
        <taxon>Eukaryota</taxon>
        <taxon>Viridiplantae</taxon>
        <taxon>Streptophyta</taxon>
        <taxon>Embryophyta</taxon>
        <taxon>Tracheophyta</taxon>
        <taxon>Spermatophyta</taxon>
        <taxon>Magnoliopsida</taxon>
        <taxon>eudicotyledons</taxon>
        <taxon>Gunneridae</taxon>
        <taxon>Pentapetalae</taxon>
        <taxon>asterids</taxon>
        <taxon>lamiids</taxon>
        <taxon>Solanales</taxon>
        <taxon>Solanaceae</taxon>
        <taxon>Solanoideae</taxon>
        <taxon>Solaneae</taxon>
        <taxon>Solanum</taxon>
        <taxon>Solanum subgen. Lycopersicon</taxon>
    </lineage>
</organism>
<dbReference type="GeneID" id="101261382"/>
<dbReference type="EnsemblPlants" id="Solyc02g086350.3.1">
    <property type="protein sequence ID" value="Solyc02g086350.3.1"/>
    <property type="gene ID" value="Solyc02g086350.3"/>
</dbReference>
<dbReference type="InParanoid" id="A0A3Q7FVP4"/>
<dbReference type="Gramene" id="Solyc02g086350.3.1">
    <property type="protein sequence ID" value="Solyc02g086350.3.1"/>
    <property type="gene ID" value="Solyc02g086350.3"/>
</dbReference>
<dbReference type="InterPro" id="IPR008545">
    <property type="entry name" value="Web"/>
</dbReference>
<dbReference type="AlphaFoldDB" id="A0A3Q7FVP4"/>
<dbReference type="GO" id="GO:0009637">
    <property type="term" value="P:response to blue light"/>
    <property type="evidence" value="ECO:0007669"/>
    <property type="project" value="EnsemblPlants"/>
</dbReference>
<protein>
    <recommendedName>
        <fullName evidence="7">Protein PLASTID MOVEMENT IMPAIRED 2</fullName>
    </recommendedName>
</protein>
<evidence type="ECO:0000256" key="3">
    <source>
        <dbReference type="SAM" id="Coils"/>
    </source>
</evidence>
<reference evidence="5" key="2">
    <citation type="submission" date="2019-01" db="UniProtKB">
        <authorList>
            <consortium name="EnsemblPlants"/>
        </authorList>
    </citation>
    <scope>IDENTIFICATION</scope>
    <source>
        <strain evidence="5">cv. Heinz 1706</strain>
    </source>
</reference>
<dbReference type="Proteomes" id="UP000004994">
    <property type="component" value="Chromosome 2"/>
</dbReference>
<comment type="similarity">
    <text evidence="1">Belongs to the WEB family.</text>
</comment>
<evidence type="ECO:0008006" key="7">
    <source>
        <dbReference type="Google" id="ProtNLM"/>
    </source>
</evidence>
<dbReference type="Pfam" id="PF05701">
    <property type="entry name" value="WEMBL"/>
    <property type="match status" value="1"/>
</dbReference>
<dbReference type="OMA" id="KRCVIAE"/>
<dbReference type="GO" id="GO:0009903">
    <property type="term" value="P:chloroplast avoidance movement"/>
    <property type="evidence" value="ECO:0000318"/>
    <property type="project" value="GO_Central"/>
</dbReference>
<dbReference type="OrthoDB" id="685331at2759"/>
<feature type="coiled-coil region" evidence="3">
    <location>
        <begin position="135"/>
        <end position="416"/>
    </location>
</feature>
<evidence type="ECO:0000313" key="5">
    <source>
        <dbReference type="EnsemblPlants" id="Solyc02g086350.3.1"/>
    </source>
</evidence>
<keyword evidence="6" id="KW-1185">Reference proteome</keyword>
<sequence length="616" mass="69963">MKESLGSSVKAAIDLYKGNSAMNQSSITKSLEKPYARTSQLHIAKRDMGRLGESRKVAEVEKAQAETELLDARKMVKELSSRIEELNSRLSVQNQDMEKLKTAKRGGNWGMPLRNHQNNQHSKVVAELVYAKEDLIKLKQDMASIVEEKRRAEQDIETSNLKMQSFASKVEALRKEVEELNEELVLVELARIEAIKEYRAIEAQRREDAEKHSAAMEENRKKINDMVQEIQISQELQEKLASTTSDVQVLQSELEQVKEMDRWTQRNEILRFGSDSLDKDLSLLQSLKQDLETAKNELASIKRDSFQFMGSMDVVRNELKCISEESARLKKKGNKADSTIQNLNTKLLRAKAKLEAASHNEGKATSIASSLLLSLEQLTNEAEESEKERDNAIEEAAKVEEEIQKTQSETVLAEERWEAAIQELETIKSSEATVLRNLKRLTDVTMKSRASASTSTITISRFEYEYLKGRAGQAVEIADKKVEAAEAWVKALQASEKEISMKTEVIRKEIQELKMEEEQKGLKMEHSPSVRMLVDMQLQKWEEIHGKDLEQSPNSSRTKSNSISGKMTPARRAKFRKSASPAPRTPRASSFAVRRRRKVIPNIAKLFISKSNDENL</sequence>